<feature type="region of interest" description="Disordered" evidence="2">
    <location>
        <begin position="102"/>
        <end position="125"/>
    </location>
</feature>
<proteinExistence type="inferred from homology"/>
<dbReference type="KEGG" id="taes:123131051"/>
<dbReference type="PANTHER" id="PTHR31374">
    <property type="entry name" value="AUXIN-INDUCED PROTEIN-LIKE-RELATED"/>
    <property type="match status" value="1"/>
</dbReference>
<keyword evidence="4" id="KW-1185">Reference proteome</keyword>
<dbReference type="Gramene" id="TraesCLE_scaffold_072504_01G000300.1">
    <property type="protein sequence ID" value="TraesCLE_scaffold_072504_01G000300.1"/>
    <property type="gene ID" value="TraesCLE_scaffold_072504_01G000300"/>
</dbReference>
<dbReference type="Gramene" id="TraesCS6A03G0851500.1">
    <property type="protein sequence ID" value="TraesCS6A03G0851500.1.CDS1"/>
    <property type="gene ID" value="TraesCS6A03G0851500"/>
</dbReference>
<evidence type="ECO:0000256" key="1">
    <source>
        <dbReference type="ARBA" id="ARBA00006974"/>
    </source>
</evidence>
<dbReference type="Gramene" id="TraesSYM6A03G03328010.1">
    <property type="protein sequence ID" value="TraesSYM6A03G03328010.1.CDS1"/>
    <property type="gene ID" value="TraesSYM6A03G03328010"/>
</dbReference>
<sequence length="125" mass="14031">MQGDQAEKRGKVKKGWLAVRVGQAQAEAEQGDGFRRFVIPIAYLYHPLFQRLLETARDTYGYSSAGPLWLPCSVDEFLRLRALVDRETAHSHSSSSHRVHVQAGGHHQQQHGYSFAPCTRAKVTS</sequence>
<dbReference type="AlphaFoldDB" id="A0A3B6NVN2"/>
<dbReference type="PANTHER" id="PTHR31374:SF439">
    <property type="entry name" value="OS02G0769100 PROTEIN"/>
    <property type="match status" value="1"/>
</dbReference>
<dbReference type="Proteomes" id="UP000019116">
    <property type="component" value="Chromosome 6A"/>
</dbReference>
<dbReference type="Gramene" id="TraesRN6A0100833800.1">
    <property type="protein sequence ID" value="TraesRN6A0100833800.1"/>
    <property type="gene ID" value="TraesRN6A0100833800"/>
</dbReference>
<dbReference type="GO" id="GO:0009733">
    <property type="term" value="P:response to auxin"/>
    <property type="evidence" value="ECO:0007669"/>
    <property type="project" value="InterPro"/>
</dbReference>
<evidence type="ECO:0000256" key="2">
    <source>
        <dbReference type="SAM" id="MobiDB-lite"/>
    </source>
</evidence>
<dbReference type="PaxDb" id="4565-Traes_6AL_9354B9BF5.1"/>
<evidence type="ECO:0000313" key="4">
    <source>
        <dbReference type="Proteomes" id="UP000019116"/>
    </source>
</evidence>
<dbReference type="EnsemblPlants" id="TraesCS6A02G328700.1">
    <property type="protein sequence ID" value="TraesCS6A02G328700.1.cds1"/>
    <property type="gene ID" value="TraesCS6A02G328700"/>
</dbReference>
<protein>
    <submittedName>
        <fullName evidence="3">Uncharacterized protein</fullName>
    </submittedName>
</protein>
<dbReference type="Gramene" id="TraesJAG6A03G03378910.1">
    <property type="protein sequence ID" value="TraesJAG6A03G03378910.1.CDS1"/>
    <property type="gene ID" value="TraesJAG6A03G03378910"/>
</dbReference>
<dbReference type="Pfam" id="PF02519">
    <property type="entry name" value="Auxin_inducible"/>
    <property type="match status" value="1"/>
</dbReference>
<reference evidence="3" key="1">
    <citation type="submission" date="2018-08" db="EMBL/GenBank/DDBJ databases">
        <authorList>
            <person name="Rossello M."/>
        </authorList>
    </citation>
    <scope>NUCLEOTIDE SEQUENCE [LARGE SCALE GENOMIC DNA]</scope>
    <source>
        <strain evidence="3">cv. Chinese Spring</strain>
    </source>
</reference>
<dbReference type="Gramene" id="TraesMAC6A03G03384670.1">
    <property type="protein sequence ID" value="TraesMAC6A03G03384670.1.CDS1"/>
    <property type="gene ID" value="TraesMAC6A03G03384670"/>
</dbReference>
<dbReference type="RefSeq" id="XP_044406754.1">
    <property type="nucleotide sequence ID" value="XM_044550819.1"/>
</dbReference>
<dbReference type="Gramene" id="TraesPARA_EIv1.0_1969570.1">
    <property type="protein sequence ID" value="TraesPARA_EIv1.0_1969570.1.CDS1"/>
    <property type="gene ID" value="TraesPARA_EIv1.0_1969570"/>
</dbReference>
<dbReference type="Gramene" id="TraesCS6A02G328700.1">
    <property type="protein sequence ID" value="TraesCS6A02G328700.1.cds1"/>
    <property type="gene ID" value="TraesCS6A02G328700"/>
</dbReference>
<evidence type="ECO:0000313" key="3">
    <source>
        <dbReference type="EnsemblPlants" id="TraesCS6A02G328700.1.cds1"/>
    </source>
</evidence>
<dbReference type="Gramene" id="TraesCAD_scaffold_070366_01G000100.1">
    <property type="protein sequence ID" value="TraesCAD_scaffold_070366_01G000100.1"/>
    <property type="gene ID" value="TraesCAD_scaffold_070366_01G000100"/>
</dbReference>
<gene>
    <name evidence="3" type="primary">LOC123131051</name>
</gene>
<dbReference type="Gramene" id="TraesNOR6A03G03418820.1">
    <property type="protein sequence ID" value="TraesNOR6A03G03418820.1.CDS1"/>
    <property type="gene ID" value="TraesNOR6A03G03418820"/>
</dbReference>
<accession>A0A3B6NVN2</accession>
<dbReference type="Gramene" id="TraesLAC6A03G03342000.1">
    <property type="protein sequence ID" value="TraesLAC6A03G03342000.1.CDS1"/>
    <property type="gene ID" value="TraesLAC6A03G03342000"/>
</dbReference>
<dbReference type="OMA" id="TLPFHSC"/>
<organism evidence="3">
    <name type="scientific">Triticum aestivum</name>
    <name type="common">Wheat</name>
    <dbReference type="NCBI Taxonomy" id="4565"/>
    <lineage>
        <taxon>Eukaryota</taxon>
        <taxon>Viridiplantae</taxon>
        <taxon>Streptophyta</taxon>
        <taxon>Embryophyta</taxon>
        <taxon>Tracheophyta</taxon>
        <taxon>Spermatophyta</taxon>
        <taxon>Magnoliopsida</taxon>
        <taxon>Liliopsida</taxon>
        <taxon>Poales</taxon>
        <taxon>Poaceae</taxon>
        <taxon>BOP clade</taxon>
        <taxon>Pooideae</taxon>
        <taxon>Triticodae</taxon>
        <taxon>Triticeae</taxon>
        <taxon>Triticinae</taxon>
        <taxon>Triticum</taxon>
    </lineage>
</organism>
<name>A0A3B6NVN2_WHEAT</name>
<dbReference type="InterPro" id="IPR003676">
    <property type="entry name" value="SAUR_fam"/>
</dbReference>
<dbReference type="OrthoDB" id="1887717at2759"/>
<dbReference type="Gramene" id="TraesLDM6A03G03388550.1">
    <property type="protein sequence ID" value="TraesLDM6A03G03388550.1.CDS1"/>
    <property type="gene ID" value="TraesLDM6A03G03388550"/>
</dbReference>
<comment type="similarity">
    <text evidence="1">Belongs to the ARG7 family.</text>
</comment>
<dbReference type="Gramene" id="TraesSTA6A03G03375860.1">
    <property type="protein sequence ID" value="TraesSTA6A03G03375860.1.CDS1"/>
    <property type="gene ID" value="TraesSTA6A03G03375860"/>
</dbReference>
<reference evidence="3" key="2">
    <citation type="submission" date="2018-10" db="UniProtKB">
        <authorList>
            <consortium name="EnsemblPlants"/>
        </authorList>
    </citation>
    <scope>IDENTIFICATION</scope>
</reference>
<dbReference type="Gramene" id="TraesWEE_scaffold_062196_01G000100.1">
    <property type="protein sequence ID" value="TraesWEE_scaffold_062196_01G000100.1"/>
    <property type="gene ID" value="TraesWEE_scaffold_062196_01G000100"/>
</dbReference>
<dbReference type="GeneID" id="123131051"/>